<proteinExistence type="predicted"/>
<dbReference type="GO" id="GO:0009253">
    <property type="term" value="P:peptidoglycan catabolic process"/>
    <property type="evidence" value="ECO:0007669"/>
    <property type="project" value="TreeGrafter"/>
</dbReference>
<dbReference type="PIRSF" id="PIRSF019422">
    <property type="entry name" value="MltA"/>
    <property type="match status" value="1"/>
</dbReference>
<comment type="catalytic activity">
    <reaction evidence="1">
        <text>Exolytic cleavage of the (1-&gt;4)-beta-glycosidic linkage between N-acetylmuramic acid (MurNAc) and N-acetylglucosamine (GlcNAc) residues in peptidoglycan, from either the reducing or the non-reducing ends of the peptidoglycan chains, with concomitant formation of a 1,6-anhydrobond in the MurNAc residue.</text>
        <dbReference type="EC" id="4.2.2.n1"/>
    </reaction>
</comment>
<dbReference type="CDD" id="cd14668">
    <property type="entry name" value="mlta_B"/>
    <property type="match status" value="1"/>
</dbReference>
<dbReference type="InterPro" id="IPR010611">
    <property type="entry name" value="3D_dom"/>
</dbReference>
<dbReference type="InterPro" id="IPR036908">
    <property type="entry name" value="RlpA-like_sf"/>
</dbReference>
<dbReference type="Gene3D" id="2.40.40.10">
    <property type="entry name" value="RlpA-like domain"/>
    <property type="match status" value="1"/>
</dbReference>
<dbReference type="CDD" id="cd14485">
    <property type="entry name" value="mltA_like_LT_A"/>
    <property type="match status" value="1"/>
</dbReference>
<dbReference type="GO" id="GO:0009254">
    <property type="term" value="P:peptidoglycan turnover"/>
    <property type="evidence" value="ECO:0007669"/>
    <property type="project" value="InterPro"/>
</dbReference>
<reference evidence="7 8" key="1">
    <citation type="journal article" date="2013" name="Genome Biol.">
        <title>Genomic analysis reveals key aspects of prokaryotic symbiosis in the phototrophic consortium "Chlorochromatium aggregatum".</title>
        <authorList>
            <person name="Liu Z."/>
            <person name="Muller J."/>
            <person name="Li T."/>
            <person name="Alvey R.M."/>
            <person name="Vogl K."/>
            <person name="Frigaard N.U."/>
            <person name="Rockwell N.C."/>
            <person name="Boyd E.S."/>
            <person name="Tomsho L.P."/>
            <person name="Schuster S.C."/>
            <person name="Henke P."/>
            <person name="Rohde M."/>
            <person name="Overmann J."/>
            <person name="Bryant D.A."/>
        </authorList>
    </citation>
    <scope>NUCLEOTIDE SEQUENCE [LARGE SCALE GENOMIC DNA]</scope>
    <source>
        <strain evidence="7">CR</strain>
    </source>
</reference>
<dbReference type="EMBL" id="CP004885">
    <property type="protein sequence ID" value="AGX87939.1"/>
    <property type="molecule type" value="Genomic_DNA"/>
</dbReference>
<dbReference type="GO" id="GO:0004553">
    <property type="term" value="F:hydrolase activity, hydrolyzing O-glycosyl compounds"/>
    <property type="evidence" value="ECO:0007669"/>
    <property type="project" value="InterPro"/>
</dbReference>
<dbReference type="HOGENOM" id="CLU_037751_0_0_4"/>
<dbReference type="GO" id="GO:0008933">
    <property type="term" value="F:peptidoglycan lytic transglycosylase activity"/>
    <property type="evidence" value="ECO:0007669"/>
    <property type="project" value="TreeGrafter"/>
</dbReference>
<dbReference type="OrthoDB" id="9783686at2"/>
<evidence type="ECO:0000256" key="3">
    <source>
        <dbReference type="ARBA" id="ARBA00023239"/>
    </source>
</evidence>
<evidence type="ECO:0000313" key="7">
    <source>
        <dbReference type="EMBL" id="AGX87939.1"/>
    </source>
</evidence>
<dbReference type="PANTHER" id="PTHR30124">
    <property type="entry name" value="MEMBRANE-BOUND LYTIC MUREIN TRANSGLYCOSYLASE A"/>
    <property type="match status" value="1"/>
</dbReference>
<evidence type="ECO:0000313" key="8">
    <source>
        <dbReference type="Proteomes" id="UP000017184"/>
    </source>
</evidence>
<protein>
    <recommendedName>
        <fullName evidence="2">peptidoglycan lytic exotransglycosylase</fullName>
        <ecNumber evidence="2">4.2.2.n1</ecNumber>
    </recommendedName>
    <alternativeName>
        <fullName evidence="5">Murein hydrolase A</fullName>
    </alternativeName>
</protein>
<organism evidence="7 8">
    <name type="scientific">Candidatus Symbiobacter mobilis CR</name>
    <dbReference type="NCBI Taxonomy" id="946483"/>
    <lineage>
        <taxon>Bacteria</taxon>
        <taxon>Pseudomonadati</taxon>
        <taxon>Pseudomonadota</taxon>
        <taxon>Betaproteobacteria</taxon>
        <taxon>Burkholderiales</taxon>
        <taxon>Comamonadaceae</taxon>
    </lineage>
</organism>
<dbReference type="KEGG" id="cbx:Cenrod_1858"/>
<gene>
    <name evidence="7" type="primary">mltA</name>
    <name evidence="7" type="ORF">Cenrod_1858</name>
</gene>
<dbReference type="RefSeq" id="WP_022774458.1">
    <property type="nucleotide sequence ID" value="NC_022576.1"/>
</dbReference>
<keyword evidence="3" id="KW-0456">Lyase</keyword>
<dbReference type="Gene3D" id="2.40.240.50">
    <property type="entry name" value="Barwin-like endoglucanases"/>
    <property type="match status" value="1"/>
</dbReference>
<dbReference type="Pfam" id="PF06725">
    <property type="entry name" value="3D"/>
    <property type="match status" value="1"/>
</dbReference>
<evidence type="ECO:0000256" key="1">
    <source>
        <dbReference type="ARBA" id="ARBA00001420"/>
    </source>
</evidence>
<evidence type="ECO:0000256" key="5">
    <source>
        <dbReference type="ARBA" id="ARBA00030918"/>
    </source>
</evidence>
<dbReference type="PATRIC" id="fig|946483.4.peg.1876"/>
<accession>U5NCQ4</accession>
<sequence length="369" mass="41146">MNFVRRPVLLLSLILATWMLGACSILPWWEPDVPDQVQRPQGPGNSRWVPTDWSELPGFDDDKLHEAWNAWVRNCALPHPAFAPLCPDIRRLSLAGEAQKRAWIVDNLEPYRVESMQGSAQGLLTAYFEPELEGRRQPEPGFAVPVYRPPHGLERGEAWYSRREMDTNASARASLRGREILYLADPVQAMLLQTQGSGRVRITEPDGTRRLVRLAFAAHNGHPYRSIARWLLDEGEVRDASWAGIQAWAQRNPDQVDALMHRNPRVVFFREEPMDATAAAAGPKGSQGVALTPGRSVAIDPQSIPYGAPIWLVAPAAGLRRLVFAQDSGGAIRGAVRADYFAGWGSEAGEWAGRVRQNLQMWVLWPKAS</sequence>
<dbReference type="GO" id="GO:0071555">
    <property type="term" value="P:cell wall organization"/>
    <property type="evidence" value="ECO:0007669"/>
    <property type="project" value="UniProtKB-KW"/>
</dbReference>
<evidence type="ECO:0000256" key="4">
    <source>
        <dbReference type="ARBA" id="ARBA00023316"/>
    </source>
</evidence>
<dbReference type="STRING" id="946483.Cenrod_1858"/>
<dbReference type="SMART" id="SM00925">
    <property type="entry name" value="MltA"/>
    <property type="match status" value="1"/>
</dbReference>
<dbReference type="InterPro" id="IPR005300">
    <property type="entry name" value="MltA_B"/>
</dbReference>
<dbReference type="SUPFAM" id="SSF50685">
    <property type="entry name" value="Barwin-like endoglucanases"/>
    <property type="match status" value="1"/>
</dbReference>
<keyword evidence="4" id="KW-0961">Cell wall biogenesis/degradation</keyword>
<feature type="domain" description="Lytic transglycosylase MltA" evidence="6">
    <location>
        <begin position="131"/>
        <end position="270"/>
    </location>
</feature>
<dbReference type="Proteomes" id="UP000017184">
    <property type="component" value="Chromosome"/>
</dbReference>
<keyword evidence="8" id="KW-1185">Reference proteome</keyword>
<dbReference type="EC" id="4.2.2.n1" evidence="2"/>
<dbReference type="eggNOG" id="COG2821">
    <property type="taxonomic scope" value="Bacteria"/>
</dbReference>
<dbReference type="PANTHER" id="PTHR30124:SF0">
    <property type="entry name" value="MEMBRANE-BOUND LYTIC MUREIN TRANSGLYCOSYLASE A"/>
    <property type="match status" value="1"/>
</dbReference>
<dbReference type="InterPro" id="IPR026044">
    <property type="entry name" value="MltA"/>
</dbReference>
<evidence type="ECO:0000259" key="6">
    <source>
        <dbReference type="SMART" id="SM00925"/>
    </source>
</evidence>
<dbReference type="GO" id="GO:0019867">
    <property type="term" value="C:outer membrane"/>
    <property type="evidence" value="ECO:0007669"/>
    <property type="project" value="InterPro"/>
</dbReference>
<dbReference type="AlphaFoldDB" id="U5NCQ4"/>
<dbReference type="PROSITE" id="PS51257">
    <property type="entry name" value="PROKAR_LIPOPROTEIN"/>
    <property type="match status" value="1"/>
</dbReference>
<dbReference type="Pfam" id="PF03562">
    <property type="entry name" value="MltA"/>
    <property type="match status" value="1"/>
</dbReference>
<name>U5NCQ4_9BURK</name>
<evidence type="ECO:0000256" key="2">
    <source>
        <dbReference type="ARBA" id="ARBA00012587"/>
    </source>
</evidence>